<feature type="domain" description="SET" evidence="1">
    <location>
        <begin position="50"/>
        <end position="172"/>
    </location>
</feature>
<proteinExistence type="predicted"/>
<dbReference type="Proteomes" id="UP000008370">
    <property type="component" value="Unassembled WGS sequence"/>
</dbReference>
<evidence type="ECO:0000259" key="1">
    <source>
        <dbReference type="PROSITE" id="PS50280"/>
    </source>
</evidence>
<dbReference type="SUPFAM" id="SSF82199">
    <property type="entry name" value="SET domain"/>
    <property type="match status" value="1"/>
</dbReference>
<dbReference type="InParanoid" id="K5VD22"/>
<dbReference type="AlphaFoldDB" id="K5VD22"/>
<dbReference type="Gene3D" id="2.170.270.10">
    <property type="entry name" value="SET domain"/>
    <property type="match status" value="1"/>
</dbReference>
<dbReference type="HOGENOM" id="CLU_054608_0_1_1"/>
<dbReference type="RefSeq" id="XP_007390280.1">
    <property type="nucleotide sequence ID" value="XM_007390218.1"/>
</dbReference>
<dbReference type="KEGG" id="pco:PHACADRAFT_155952"/>
<gene>
    <name evidence="2" type="ORF">PHACADRAFT_155952</name>
</gene>
<dbReference type="InterPro" id="IPR001214">
    <property type="entry name" value="SET_dom"/>
</dbReference>
<dbReference type="Pfam" id="PF00856">
    <property type="entry name" value="SET"/>
    <property type="match status" value="1"/>
</dbReference>
<name>K5VD22_PHACS</name>
<accession>K5VD22</accession>
<evidence type="ECO:0000313" key="2">
    <source>
        <dbReference type="EMBL" id="EKM60836.1"/>
    </source>
</evidence>
<dbReference type="EMBL" id="JH930468">
    <property type="protein sequence ID" value="EKM60836.1"/>
    <property type="molecule type" value="Genomic_DNA"/>
</dbReference>
<organism evidence="2 3">
    <name type="scientific">Phanerochaete carnosa (strain HHB-10118-sp)</name>
    <name type="common">White-rot fungus</name>
    <name type="synonym">Peniophora carnosa</name>
    <dbReference type="NCBI Taxonomy" id="650164"/>
    <lineage>
        <taxon>Eukaryota</taxon>
        <taxon>Fungi</taxon>
        <taxon>Dikarya</taxon>
        <taxon>Basidiomycota</taxon>
        <taxon>Agaricomycotina</taxon>
        <taxon>Agaricomycetes</taxon>
        <taxon>Polyporales</taxon>
        <taxon>Phanerochaetaceae</taxon>
        <taxon>Phanerochaete</taxon>
    </lineage>
</organism>
<evidence type="ECO:0000313" key="3">
    <source>
        <dbReference type="Proteomes" id="UP000008370"/>
    </source>
</evidence>
<protein>
    <recommendedName>
        <fullName evidence="1">SET domain-containing protein</fullName>
    </recommendedName>
</protein>
<reference evidence="2 3" key="1">
    <citation type="journal article" date="2012" name="BMC Genomics">
        <title>Comparative genomics of the white-rot fungi, Phanerochaete carnosa and P. chrysosporium, to elucidate the genetic basis of the distinct wood types they colonize.</title>
        <authorList>
            <person name="Suzuki H."/>
            <person name="MacDonald J."/>
            <person name="Syed K."/>
            <person name="Salamov A."/>
            <person name="Hori C."/>
            <person name="Aerts A."/>
            <person name="Henrissat B."/>
            <person name="Wiebenga A."/>
            <person name="vanKuyk P.A."/>
            <person name="Barry K."/>
            <person name="Lindquist E."/>
            <person name="LaButti K."/>
            <person name="Lapidus A."/>
            <person name="Lucas S."/>
            <person name="Coutinho P."/>
            <person name="Gong Y."/>
            <person name="Samejima M."/>
            <person name="Mahadevan R."/>
            <person name="Abou-Zaid M."/>
            <person name="de Vries R.P."/>
            <person name="Igarashi K."/>
            <person name="Yadav J.S."/>
            <person name="Grigoriev I.V."/>
            <person name="Master E.R."/>
        </authorList>
    </citation>
    <scope>NUCLEOTIDE SEQUENCE [LARGE SCALE GENOMIC DNA]</scope>
    <source>
        <strain evidence="2 3">HHB-10118-sp</strain>
    </source>
</reference>
<sequence>MSPKLPARWPQEVQYARSQRFHASVPRDIRAYLCPKTRIDGGAGSITESLPVVIKPIAVDGHPAKGQHGLFAARKIPPRSHIIDYVGEVHVDDRPSSNYDISLYHNTGGVSVGVDASHMGNEARFINDYRGVAARPNAFFEERRNGMGELCMAVWSGKDEIKRGQEILVSYGKGFWQARSAAGETTSE</sequence>
<dbReference type="GeneID" id="18909027"/>
<dbReference type="InterPro" id="IPR046341">
    <property type="entry name" value="SET_dom_sf"/>
</dbReference>
<dbReference type="PROSITE" id="PS50280">
    <property type="entry name" value="SET"/>
    <property type="match status" value="1"/>
</dbReference>
<keyword evidence="3" id="KW-1185">Reference proteome</keyword>
<dbReference type="OrthoDB" id="5792673at2759"/>